<dbReference type="eggNOG" id="KOG1226">
    <property type="taxonomic scope" value="Eukaryota"/>
</dbReference>
<feature type="disulfide bond" evidence="13 14">
    <location>
        <begin position="560"/>
        <end position="569"/>
    </location>
</feature>
<dbReference type="PROSITE" id="PS50026">
    <property type="entry name" value="EGF_3"/>
    <property type="match status" value="1"/>
</dbReference>
<dbReference type="PRINTS" id="PR01186">
    <property type="entry name" value="INTEGRINB"/>
</dbReference>
<dbReference type="InterPro" id="IPR002369">
    <property type="entry name" value="Integrin_bsu_VWA"/>
</dbReference>
<evidence type="ECO:0000256" key="1">
    <source>
        <dbReference type="ARBA" id="ARBA00004251"/>
    </source>
</evidence>
<keyword evidence="10 16" id="KW-0472">Membrane</keyword>
<keyword evidence="5 17" id="KW-0732">Signal</keyword>
<evidence type="ECO:0000256" key="5">
    <source>
        <dbReference type="ARBA" id="ARBA00022729"/>
    </source>
</evidence>
<keyword evidence="6" id="KW-0677">Repeat</keyword>
<keyword evidence="14" id="KW-0245">EGF-like domain</keyword>
<feature type="disulfide bond" evidence="13">
    <location>
        <begin position="519"/>
        <end position="546"/>
    </location>
</feature>
<dbReference type="PROSITE" id="PS00243">
    <property type="entry name" value="I_EGF_1"/>
    <property type="match status" value="1"/>
</dbReference>
<protein>
    <recommendedName>
        <fullName evidence="15">Integrin beta</fullName>
    </recommendedName>
</protein>
<evidence type="ECO:0000256" key="8">
    <source>
        <dbReference type="ARBA" id="ARBA00022989"/>
    </source>
</evidence>
<dbReference type="Pfam" id="PF07974">
    <property type="entry name" value="EGF_2"/>
    <property type="match status" value="1"/>
</dbReference>
<dbReference type="FunFam" id="3.40.50.410:FF:000002">
    <property type="entry name" value="Integrin beta"/>
    <property type="match status" value="1"/>
</dbReference>
<keyword evidence="9 15" id="KW-0401">Integrin</keyword>
<dbReference type="Gene3D" id="2.10.25.10">
    <property type="entry name" value="Laminin"/>
    <property type="match status" value="3"/>
</dbReference>
<evidence type="ECO:0000256" key="15">
    <source>
        <dbReference type="RuleBase" id="RU000633"/>
    </source>
</evidence>
<evidence type="ECO:0000256" key="2">
    <source>
        <dbReference type="ARBA" id="ARBA00007449"/>
    </source>
</evidence>
<evidence type="ECO:0000256" key="10">
    <source>
        <dbReference type="ARBA" id="ARBA00023136"/>
    </source>
</evidence>
<dbReference type="GO" id="GO:0005925">
    <property type="term" value="C:focal adhesion"/>
    <property type="evidence" value="ECO:0000318"/>
    <property type="project" value="GO_Central"/>
</dbReference>
<dbReference type="InParanoid" id="D6WWA4"/>
<dbReference type="Gene3D" id="1.20.5.100">
    <property type="entry name" value="Cytochrome c1, transmembrane anchor, C-terminal"/>
    <property type="match status" value="1"/>
</dbReference>
<dbReference type="PANTHER" id="PTHR10082:SF60">
    <property type="entry name" value="INTEGRIN BETA-PS"/>
    <property type="match status" value="1"/>
</dbReference>
<dbReference type="SMART" id="SM00187">
    <property type="entry name" value="INB"/>
    <property type="match status" value="1"/>
</dbReference>
<comment type="similarity">
    <text evidence="2 15">Belongs to the integrin beta chain family.</text>
</comment>
<comment type="caution">
    <text evidence="14">Lacks conserved residue(s) required for the propagation of feature annotation.</text>
</comment>
<dbReference type="SUPFAM" id="SSF53300">
    <property type="entry name" value="vWA-like"/>
    <property type="match status" value="1"/>
</dbReference>
<dbReference type="EMBL" id="KQ971361">
    <property type="protein sequence ID" value="EFA08161.2"/>
    <property type="molecule type" value="Genomic_DNA"/>
</dbReference>
<dbReference type="PROSITE" id="PS00022">
    <property type="entry name" value="EGF_1"/>
    <property type="match status" value="1"/>
</dbReference>
<evidence type="ECO:0000256" key="4">
    <source>
        <dbReference type="ARBA" id="ARBA00022692"/>
    </source>
</evidence>
<evidence type="ECO:0000313" key="20">
    <source>
        <dbReference type="Proteomes" id="UP000007266"/>
    </source>
</evidence>
<dbReference type="OrthoDB" id="410592at2759"/>
<evidence type="ECO:0000256" key="3">
    <source>
        <dbReference type="ARBA" id="ARBA00022475"/>
    </source>
</evidence>
<feature type="disulfide bond" evidence="13">
    <location>
        <begin position="394"/>
        <end position="406"/>
    </location>
</feature>
<feature type="disulfide bond" evidence="13">
    <location>
        <begin position="35"/>
        <end position="45"/>
    </location>
</feature>
<feature type="disulfide bond" evidence="13">
    <location>
        <begin position="598"/>
        <end position="607"/>
    </location>
</feature>
<feature type="disulfide bond" evidence="13">
    <location>
        <begin position="552"/>
        <end position="558"/>
    </location>
</feature>
<evidence type="ECO:0000256" key="6">
    <source>
        <dbReference type="ARBA" id="ARBA00022737"/>
    </source>
</evidence>
<gene>
    <name evidence="19" type="primary">AUGUSTUS-3.0.2_05782</name>
    <name evidence="19" type="ORF">TcasGA2_TC005782</name>
</gene>
<reference evidence="19 20" key="1">
    <citation type="journal article" date="2008" name="Nature">
        <title>The genome of the model beetle and pest Tribolium castaneum.</title>
        <authorList>
            <consortium name="Tribolium Genome Sequencing Consortium"/>
            <person name="Richards S."/>
            <person name="Gibbs R.A."/>
            <person name="Weinstock G.M."/>
            <person name="Brown S.J."/>
            <person name="Denell R."/>
            <person name="Beeman R.W."/>
            <person name="Gibbs R."/>
            <person name="Beeman R.W."/>
            <person name="Brown S.J."/>
            <person name="Bucher G."/>
            <person name="Friedrich M."/>
            <person name="Grimmelikhuijzen C.J."/>
            <person name="Klingler M."/>
            <person name="Lorenzen M."/>
            <person name="Richards S."/>
            <person name="Roth S."/>
            <person name="Schroder R."/>
            <person name="Tautz D."/>
            <person name="Zdobnov E.M."/>
            <person name="Muzny D."/>
            <person name="Gibbs R.A."/>
            <person name="Weinstock G.M."/>
            <person name="Attaway T."/>
            <person name="Bell S."/>
            <person name="Buhay C.J."/>
            <person name="Chandrabose M.N."/>
            <person name="Chavez D."/>
            <person name="Clerk-Blankenburg K.P."/>
            <person name="Cree A."/>
            <person name="Dao M."/>
            <person name="Davis C."/>
            <person name="Chacko J."/>
            <person name="Dinh H."/>
            <person name="Dugan-Rocha S."/>
            <person name="Fowler G."/>
            <person name="Garner T.T."/>
            <person name="Garnes J."/>
            <person name="Gnirke A."/>
            <person name="Hawes A."/>
            <person name="Hernandez J."/>
            <person name="Hines S."/>
            <person name="Holder M."/>
            <person name="Hume J."/>
            <person name="Jhangiani S.N."/>
            <person name="Joshi V."/>
            <person name="Khan Z.M."/>
            <person name="Jackson L."/>
            <person name="Kovar C."/>
            <person name="Kowis A."/>
            <person name="Lee S."/>
            <person name="Lewis L.R."/>
            <person name="Margolis J."/>
            <person name="Morgan M."/>
            <person name="Nazareth L.V."/>
            <person name="Nguyen N."/>
            <person name="Okwuonu G."/>
            <person name="Parker D."/>
            <person name="Richards S."/>
            <person name="Ruiz S.J."/>
            <person name="Santibanez J."/>
            <person name="Savard J."/>
            <person name="Scherer S.E."/>
            <person name="Schneider B."/>
            <person name="Sodergren E."/>
            <person name="Tautz D."/>
            <person name="Vattahil S."/>
            <person name="Villasana D."/>
            <person name="White C.S."/>
            <person name="Wright R."/>
            <person name="Park Y."/>
            <person name="Beeman R.W."/>
            <person name="Lord J."/>
            <person name="Oppert B."/>
            <person name="Lorenzen M."/>
            <person name="Brown S."/>
            <person name="Wang L."/>
            <person name="Savard J."/>
            <person name="Tautz D."/>
            <person name="Richards S."/>
            <person name="Weinstock G."/>
            <person name="Gibbs R.A."/>
            <person name="Liu Y."/>
            <person name="Worley K."/>
            <person name="Weinstock G."/>
            <person name="Elsik C.G."/>
            <person name="Reese J.T."/>
            <person name="Elhaik E."/>
            <person name="Landan G."/>
            <person name="Graur D."/>
            <person name="Arensburger P."/>
            <person name="Atkinson P."/>
            <person name="Beeman R.W."/>
            <person name="Beidler J."/>
            <person name="Brown S.J."/>
            <person name="Demuth J.P."/>
            <person name="Drury D.W."/>
            <person name="Du Y.Z."/>
            <person name="Fujiwara H."/>
            <person name="Lorenzen M."/>
            <person name="Maselli V."/>
            <person name="Osanai M."/>
            <person name="Park Y."/>
            <person name="Robertson H.M."/>
            <person name="Tu Z."/>
            <person name="Wang J.J."/>
            <person name="Wang S."/>
            <person name="Richards S."/>
            <person name="Song H."/>
            <person name="Zhang L."/>
            <person name="Sodergren E."/>
            <person name="Werner D."/>
            <person name="Stanke M."/>
            <person name="Morgenstern B."/>
            <person name="Solovyev V."/>
            <person name="Kosarev P."/>
            <person name="Brown G."/>
            <person name="Chen H.C."/>
            <person name="Ermolaeva O."/>
            <person name="Hlavina W."/>
            <person name="Kapustin Y."/>
            <person name="Kiryutin B."/>
            <person name="Kitts P."/>
            <person name="Maglott D."/>
            <person name="Pruitt K."/>
            <person name="Sapojnikov V."/>
            <person name="Souvorov A."/>
            <person name="Mackey A.J."/>
            <person name="Waterhouse R.M."/>
            <person name="Wyder S."/>
            <person name="Zdobnov E.M."/>
            <person name="Zdobnov E.M."/>
            <person name="Wyder S."/>
            <person name="Kriventseva E.V."/>
            <person name="Kadowaki T."/>
            <person name="Bork P."/>
            <person name="Aranda M."/>
            <person name="Bao R."/>
            <person name="Beermann A."/>
            <person name="Berns N."/>
            <person name="Bolognesi R."/>
            <person name="Bonneton F."/>
            <person name="Bopp D."/>
            <person name="Brown S.J."/>
            <person name="Bucher G."/>
            <person name="Butts T."/>
            <person name="Chaumot A."/>
            <person name="Denell R.E."/>
            <person name="Ferrier D.E."/>
            <person name="Friedrich M."/>
            <person name="Gordon C.M."/>
            <person name="Jindra M."/>
            <person name="Klingler M."/>
            <person name="Lan Q."/>
            <person name="Lattorff H.M."/>
            <person name="Laudet V."/>
            <person name="von Levetsow C."/>
            <person name="Liu Z."/>
            <person name="Lutz R."/>
            <person name="Lynch J.A."/>
            <person name="da Fonseca R.N."/>
            <person name="Posnien N."/>
            <person name="Reuter R."/>
            <person name="Roth S."/>
            <person name="Savard J."/>
            <person name="Schinko J.B."/>
            <person name="Schmitt C."/>
            <person name="Schoppmeier M."/>
            <person name="Schroder R."/>
            <person name="Shippy T.D."/>
            <person name="Simonnet F."/>
            <person name="Marques-Souza H."/>
            <person name="Tautz D."/>
            <person name="Tomoyasu Y."/>
            <person name="Trauner J."/>
            <person name="Van der Zee M."/>
            <person name="Vervoort M."/>
            <person name="Wittkopp N."/>
            <person name="Wimmer E.A."/>
            <person name="Yang X."/>
            <person name="Jones A.K."/>
            <person name="Sattelle D.B."/>
            <person name="Ebert P.R."/>
            <person name="Nelson D."/>
            <person name="Scott J.G."/>
            <person name="Beeman R.W."/>
            <person name="Muthukrishnan S."/>
            <person name="Kramer K.J."/>
            <person name="Arakane Y."/>
            <person name="Beeman R.W."/>
            <person name="Zhu Q."/>
            <person name="Hogenkamp D."/>
            <person name="Dixit R."/>
            <person name="Oppert B."/>
            <person name="Jiang H."/>
            <person name="Zou Z."/>
            <person name="Marshall J."/>
            <person name="Elpidina E."/>
            <person name="Vinokurov K."/>
            <person name="Oppert C."/>
            <person name="Zou Z."/>
            <person name="Evans J."/>
            <person name="Lu Z."/>
            <person name="Zhao P."/>
            <person name="Sumathipala N."/>
            <person name="Altincicek B."/>
            <person name="Vilcinskas A."/>
            <person name="Williams M."/>
            <person name="Hultmark D."/>
            <person name="Hetru C."/>
            <person name="Jiang H."/>
            <person name="Grimmelikhuijzen C.J."/>
            <person name="Hauser F."/>
            <person name="Cazzamali G."/>
            <person name="Williamson M."/>
            <person name="Park Y."/>
            <person name="Li B."/>
            <person name="Tanaka Y."/>
            <person name="Predel R."/>
            <person name="Neupert S."/>
            <person name="Schachtner J."/>
            <person name="Verleyen P."/>
            <person name="Raible F."/>
            <person name="Bork P."/>
            <person name="Friedrich M."/>
            <person name="Walden K.K."/>
            <person name="Robertson H.M."/>
            <person name="Angeli S."/>
            <person name="Foret S."/>
            <person name="Bucher G."/>
            <person name="Schuetz S."/>
            <person name="Maleszka R."/>
            <person name="Wimmer E.A."/>
            <person name="Beeman R.W."/>
            <person name="Lorenzen M."/>
            <person name="Tomoyasu Y."/>
            <person name="Miller S.C."/>
            <person name="Grossmann D."/>
            <person name="Bucher G."/>
        </authorList>
    </citation>
    <scope>NUCLEOTIDE SEQUENCE [LARGE SCALE GENOMIC DNA]</scope>
    <source>
        <strain evidence="19 20">Georgia GA2</strain>
    </source>
</reference>
<keyword evidence="8 16" id="KW-1133">Transmembrane helix</keyword>
<dbReference type="Proteomes" id="UP000007266">
    <property type="component" value="Linkage group 8"/>
</dbReference>
<dbReference type="SMART" id="SM01241">
    <property type="entry name" value="Integrin_b_cyt"/>
    <property type="match status" value="1"/>
</dbReference>
<dbReference type="SUPFAM" id="SSF69179">
    <property type="entry name" value="Integrin domains"/>
    <property type="match status" value="1"/>
</dbReference>
<feature type="disulfide bond" evidence="13">
    <location>
        <begin position="524"/>
        <end position="533"/>
    </location>
</feature>
<feature type="signal peptide" evidence="17">
    <location>
        <begin position="1"/>
        <end position="18"/>
    </location>
</feature>
<dbReference type="InterPro" id="IPR057243">
    <property type="entry name" value="Integrin_I-EGF_CS"/>
</dbReference>
<dbReference type="GO" id="GO:0098609">
    <property type="term" value="P:cell-cell adhesion"/>
    <property type="evidence" value="ECO:0000318"/>
    <property type="project" value="GO_Central"/>
</dbReference>
<dbReference type="GO" id="GO:0005178">
    <property type="term" value="F:integrin binding"/>
    <property type="evidence" value="ECO:0000318"/>
    <property type="project" value="GO_Central"/>
</dbReference>
<feature type="disulfide bond" evidence="13">
    <location>
        <begin position="571"/>
        <end position="578"/>
    </location>
</feature>
<evidence type="ECO:0000256" key="9">
    <source>
        <dbReference type="ARBA" id="ARBA00023037"/>
    </source>
</evidence>
<keyword evidence="11 13" id="KW-1015">Disulfide bond</keyword>
<dbReference type="InterPro" id="IPR032695">
    <property type="entry name" value="Integrin_dom_sf"/>
</dbReference>
<evidence type="ECO:0000256" key="14">
    <source>
        <dbReference type="PROSITE-ProRule" id="PRU00076"/>
    </source>
</evidence>
<keyword evidence="7 15" id="KW-0130">Cell adhesion</keyword>
<evidence type="ECO:0000256" key="12">
    <source>
        <dbReference type="ARBA" id="ARBA00023180"/>
    </source>
</evidence>
<evidence type="ECO:0000313" key="19">
    <source>
        <dbReference type="EMBL" id="EFA08161.2"/>
    </source>
</evidence>
<organism evidence="19 20">
    <name type="scientific">Tribolium castaneum</name>
    <name type="common">Red flour beetle</name>
    <dbReference type="NCBI Taxonomy" id="7070"/>
    <lineage>
        <taxon>Eukaryota</taxon>
        <taxon>Metazoa</taxon>
        <taxon>Ecdysozoa</taxon>
        <taxon>Arthropoda</taxon>
        <taxon>Hexapoda</taxon>
        <taxon>Insecta</taxon>
        <taxon>Pterygota</taxon>
        <taxon>Neoptera</taxon>
        <taxon>Endopterygota</taxon>
        <taxon>Coleoptera</taxon>
        <taxon>Polyphaga</taxon>
        <taxon>Cucujiformia</taxon>
        <taxon>Tenebrionidae</taxon>
        <taxon>Tenebrionidae incertae sedis</taxon>
        <taxon>Tribolium</taxon>
    </lineage>
</organism>
<evidence type="ECO:0000256" key="13">
    <source>
        <dbReference type="PIRSR" id="PIRSR002512-1"/>
    </source>
</evidence>
<dbReference type="InterPro" id="IPR015812">
    <property type="entry name" value="Integrin_bsu"/>
</dbReference>
<dbReference type="PIRSF" id="PIRSF002512">
    <property type="entry name" value="Integrin_B"/>
    <property type="match status" value="1"/>
</dbReference>
<sequence length="766" mass="86685">MLSILSLKIVFLLYLVKGQDNCAETKAACEDQTDCSSCIREHPCCVFCYDEDFPAPRCFKKGKTTTCNQQFLVNNTETKIASNTIEFRSVSDDVDSAIQLIPTEFNVTLRVGKPVNLTFRYKPAENYPLDLYYLMDLTKSMEGTLNKIKTLGQNLTILLENLTENHQIAFGSFIDKPEMPFYMTNPENYKNPCGIDFITCEQGYLFKHRLNFTKNINEFIEKVNGSRLSANNDDYEGGMDALMQILTCGENFQWLEKSRKLVVVATDGFMHLAGDGLLVGHVKKINNEKCLINSEGNYRSKIPYDYPSLEEVYHKLKAEKTNVIVAVATPKAYPYYQQMSQMLNNSFFVGQLKNDSTNVLNVVKEGYEAFAQLVTFFANTSEIRQLQVDFFTDCEDNGEWVRGSMCSNARIGKEMTFKAQLMLKECPSHDSHTIYVEENNIYEKIAINLNFAGCMCHCSNMRKGAKCGNGFWDCNKCTCEDGWTGATCTNRCENNHEKCRSATNGQVSLTCSGFGDCVCGKCKCYFPYTGSICQYKCPTDKNGQICSGHGECVENGQCECDPQYSGQDCSCLESQEGCRYSDGICSENGKCECNSCNCERGYSGRFCQICDQCKQMCADYDLIVAKGHNVTKGGRRIVLDSVEDIPEDERNCLTRFTRDDGEYCEVVYKIQSVKSDFVRIKTMPPQCYKPVAASVYVGLIIGALLVAGLLFILGWKARNMIQDKREYNEFVKNRQMNQTNENPLYKSPLVTYKNPMQQVRVHEKTN</sequence>
<dbReference type="InterPro" id="IPR036465">
    <property type="entry name" value="vWFA_dom_sf"/>
</dbReference>
<feature type="disulfide bond" evidence="13">
    <location>
        <begin position="474"/>
        <end position="511"/>
    </location>
</feature>
<feature type="disulfide bond" evidence="13">
    <location>
        <begin position="479"/>
        <end position="488"/>
    </location>
</feature>
<feature type="disulfide bond" evidence="13">
    <location>
        <begin position="454"/>
        <end position="458"/>
    </location>
</feature>
<dbReference type="AlphaFoldDB" id="D6WWA4"/>
<dbReference type="GO" id="GO:0033627">
    <property type="term" value="P:cell adhesion mediated by integrin"/>
    <property type="evidence" value="ECO:0000318"/>
    <property type="project" value="GO_Central"/>
</dbReference>
<dbReference type="GO" id="GO:0008305">
    <property type="term" value="C:integrin complex"/>
    <property type="evidence" value="ECO:0000318"/>
    <property type="project" value="GO_Central"/>
</dbReference>
<dbReference type="InterPro" id="IPR013111">
    <property type="entry name" value="EGF_extracell"/>
</dbReference>
<feature type="disulfide bond" evidence="13">
    <location>
        <begin position="38"/>
        <end position="67"/>
    </location>
</feature>
<dbReference type="Gene3D" id="3.40.50.410">
    <property type="entry name" value="von Willebrand factor, type A domain"/>
    <property type="match status" value="1"/>
</dbReference>
<feature type="disulfide bond" evidence="13">
    <location>
        <begin position="517"/>
        <end position="522"/>
    </location>
</feature>
<dbReference type="OMA" id="CANAEPC"/>
<dbReference type="InterPro" id="IPR000742">
    <property type="entry name" value="EGF"/>
</dbReference>
<evidence type="ECO:0000256" key="11">
    <source>
        <dbReference type="ARBA" id="ARBA00023157"/>
    </source>
</evidence>
<keyword evidence="3" id="KW-1003">Cell membrane</keyword>
<dbReference type="GO" id="GO:0007160">
    <property type="term" value="P:cell-matrix adhesion"/>
    <property type="evidence" value="ECO:0000318"/>
    <property type="project" value="GO_Central"/>
</dbReference>
<comment type="subcellular location">
    <subcellularLocation>
        <location evidence="1 15">Cell membrane</location>
        <topology evidence="1 15">Single-pass type I membrane protein</topology>
    </subcellularLocation>
</comment>
<feature type="domain" description="EGF-like" evidence="18">
    <location>
        <begin position="538"/>
        <end position="570"/>
    </location>
</feature>
<evidence type="ECO:0000259" key="18">
    <source>
        <dbReference type="PROSITE" id="PS50026"/>
    </source>
</evidence>
<feature type="chain" id="PRO_5007310869" description="Integrin beta" evidence="17">
    <location>
        <begin position="19"/>
        <end position="766"/>
    </location>
</feature>
<dbReference type="GO" id="GO:0007229">
    <property type="term" value="P:integrin-mediated signaling pathway"/>
    <property type="evidence" value="ECO:0000318"/>
    <property type="project" value="GO_Central"/>
</dbReference>
<feature type="disulfide bond" evidence="13">
    <location>
        <begin position="591"/>
        <end position="596"/>
    </location>
</feature>
<evidence type="ECO:0000256" key="7">
    <source>
        <dbReference type="ARBA" id="ARBA00022889"/>
    </source>
</evidence>
<dbReference type="HOGENOM" id="CLU_011772_1_0_1"/>
<dbReference type="KEGG" id="tca:660948"/>
<dbReference type="Pfam" id="PF00362">
    <property type="entry name" value="Integrin_beta"/>
    <property type="match status" value="1"/>
</dbReference>
<keyword evidence="20" id="KW-1185">Reference proteome</keyword>
<dbReference type="InterPro" id="IPR014836">
    <property type="entry name" value="Integrin_bsu_cyt_dom"/>
</dbReference>
<dbReference type="GO" id="GO:0007157">
    <property type="term" value="P:heterophilic cell-cell adhesion via plasma membrane cell adhesion molecules"/>
    <property type="evidence" value="ECO:0007669"/>
    <property type="project" value="UniProtKB-ARBA"/>
</dbReference>
<proteinExistence type="inferred from homology"/>
<evidence type="ECO:0000256" key="17">
    <source>
        <dbReference type="SAM" id="SignalP"/>
    </source>
</evidence>
<dbReference type="GO" id="GO:0016477">
    <property type="term" value="P:cell migration"/>
    <property type="evidence" value="ECO:0000318"/>
    <property type="project" value="GO_Central"/>
</dbReference>
<feature type="transmembrane region" description="Helical" evidence="16">
    <location>
        <begin position="693"/>
        <end position="715"/>
    </location>
</feature>
<feature type="disulfide bond" evidence="13">
    <location>
        <begin position="248"/>
        <end position="290"/>
    </location>
</feature>
<dbReference type="Gene3D" id="2.60.40.1510">
    <property type="entry name" value="ntegrin, alpha v. Chain A, domain 3"/>
    <property type="match status" value="1"/>
</dbReference>
<dbReference type="STRING" id="7070.D6WWA4"/>
<keyword evidence="4 15" id="KW-0812">Transmembrane</keyword>
<feature type="disulfide bond" evidence="13">
    <location>
        <begin position="193"/>
        <end position="200"/>
    </location>
</feature>
<accession>D6WWA4</accession>
<evidence type="ECO:0000256" key="16">
    <source>
        <dbReference type="SAM" id="Phobius"/>
    </source>
</evidence>
<reference evidence="19 20" key="2">
    <citation type="journal article" date="2010" name="Nucleic Acids Res.">
        <title>BeetleBase in 2010: revisions to provide comprehensive genomic information for Tribolium castaneum.</title>
        <authorList>
            <person name="Kim H.S."/>
            <person name="Murphy T."/>
            <person name="Xia J."/>
            <person name="Caragea D."/>
            <person name="Park Y."/>
            <person name="Beeman R.W."/>
            <person name="Lorenzen M.D."/>
            <person name="Butcher S."/>
            <person name="Manak J.R."/>
            <person name="Brown S.J."/>
        </authorList>
    </citation>
    <scope>GENOME REANNOTATION</scope>
    <source>
        <strain evidence="19 20">Georgia GA2</strain>
    </source>
</reference>
<dbReference type="Pfam" id="PF08725">
    <property type="entry name" value="Integrin_b_cyt"/>
    <property type="match status" value="1"/>
</dbReference>
<keyword evidence="12" id="KW-0325">Glycoprotein</keyword>
<name>D6WWA4_TRICA</name>
<dbReference type="PANTHER" id="PTHR10082">
    <property type="entry name" value="INTEGRIN BETA SUBUNIT"/>
    <property type="match status" value="1"/>
</dbReference>
<dbReference type="GO" id="GO:0009986">
    <property type="term" value="C:cell surface"/>
    <property type="evidence" value="ECO:0000318"/>
    <property type="project" value="GO_Central"/>
</dbReference>
<feature type="disulfide bond" evidence="13">
    <location>
        <begin position="48"/>
        <end position="58"/>
    </location>
</feature>